<dbReference type="EMBL" id="JALJOQ010000002">
    <property type="protein sequence ID" value="KAK9813835.1"/>
    <property type="molecule type" value="Genomic_DNA"/>
</dbReference>
<sequence>MVVSEKLVLHAIQLRSRFIRKQASKISMTAVRELLEQDLQLQPQQLKPSKKFIADNVLKVLEESAGHQGSDEDMSDEAETFHECNADDRPAEDEAHLACELQQFKEHLKLDESQLQWVSAWMRENLSNRRQEQRQQAE</sequence>
<accession>A0AAW1PVL3</accession>
<name>A0AAW1PVL3_9CHLO</name>
<dbReference type="Proteomes" id="UP001465755">
    <property type="component" value="Unassembled WGS sequence"/>
</dbReference>
<evidence type="ECO:0000313" key="1">
    <source>
        <dbReference type="EMBL" id="KAK9813835.1"/>
    </source>
</evidence>
<gene>
    <name evidence="1" type="ORF">WJX73_001038</name>
</gene>
<reference evidence="1 2" key="1">
    <citation type="journal article" date="2024" name="Nat. Commun.">
        <title>Phylogenomics reveals the evolutionary origins of lichenization in chlorophyte algae.</title>
        <authorList>
            <person name="Puginier C."/>
            <person name="Libourel C."/>
            <person name="Otte J."/>
            <person name="Skaloud P."/>
            <person name="Haon M."/>
            <person name="Grisel S."/>
            <person name="Petersen M."/>
            <person name="Berrin J.G."/>
            <person name="Delaux P.M."/>
            <person name="Dal Grande F."/>
            <person name="Keller J."/>
        </authorList>
    </citation>
    <scope>NUCLEOTIDE SEQUENCE [LARGE SCALE GENOMIC DNA]</scope>
    <source>
        <strain evidence="1 2">SAG 2036</strain>
    </source>
</reference>
<evidence type="ECO:0000313" key="2">
    <source>
        <dbReference type="Proteomes" id="UP001465755"/>
    </source>
</evidence>
<protein>
    <submittedName>
        <fullName evidence="1">Uncharacterized protein</fullName>
    </submittedName>
</protein>
<organism evidence="1 2">
    <name type="scientific">Symbiochloris irregularis</name>
    <dbReference type="NCBI Taxonomy" id="706552"/>
    <lineage>
        <taxon>Eukaryota</taxon>
        <taxon>Viridiplantae</taxon>
        <taxon>Chlorophyta</taxon>
        <taxon>core chlorophytes</taxon>
        <taxon>Trebouxiophyceae</taxon>
        <taxon>Trebouxiales</taxon>
        <taxon>Trebouxiaceae</taxon>
        <taxon>Symbiochloris</taxon>
    </lineage>
</organism>
<keyword evidence="2" id="KW-1185">Reference proteome</keyword>
<dbReference type="AlphaFoldDB" id="A0AAW1PVL3"/>
<comment type="caution">
    <text evidence="1">The sequence shown here is derived from an EMBL/GenBank/DDBJ whole genome shotgun (WGS) entry which is preliminary data.</text>
</comment>
<proteinExistence type="predicted"/>